<sequence length="505" mass="55042">MAGIPSLHTSSQATNLTQTPIPSQSSPTGFSHLDSMMATARAKFAADPSLTSKIRADAIAKLPTALPPTSATLDFNERLDRAITKSSDLIAEAQAQLAAPVSDFLPTELTPAEIAEQKEAEIWTQGYKLAKERNDRLVGDSQELFEDVMGTIDQMQADGIPIPEDCVLPSLPSTPRAETPPMPGAWFADGEMPTRTTSTRREVEDVKLNSLYDGLAIEGCTCSNSLSSRMTRQPQPLPFETTGDFGGMRSTPVIAKRAATRKKTTQAKQVVFDYEFSFVCIAGSSITTEMASRKDNNEDIPCSTLSLPPADTFLMDIFMQDARSKARARMRGLPETPSPTTLREFTEAHDDLEQRINRCTNLACGLLSEAEASLQRPRHAGLEVSLGERPVAAQMGPDSLERGLEAKRAPDSSRDTYEELMDELKAAHARGGSPLVTTTQPPRLRRTSKGSDQLEPDLDEEPSSKRRHVRMRSGSTVEAVSSSVDGNGVWQNIAGMKVKWQCTVQ</sequence>
<feature type="region of interest" description="Disordered" evidence="1">
    <location>
        <begin position="387"/>
        <end position="475"/>
    </location>
</feature>
<name>A0AAN6KKA0_9PEZI</name>
<feature type="compositionally biased region" description="Polar residues" evidence="1">
    <location>
        <begin position="7"/>
        <end position="29"/>
    </location>
</feature>
<evidence type="ECO:0000256" key="1">
    <source>
        <dbReference type="SAM" id="MobiDB-lite"/>
    </source>
</evidence>
<organism evidence="2 3">
    <name type="scientific">Friedmanniomyces endolithicus</name>
    <dbReference type="NCBI Taxonomy" id="329885"/>
    <lineage>
        <taxon>Eukaryota</taxon>
        <taxon>Fungi</taxon>
        <taxon>Dikarya</taxon>
        <taxon>Ascomycota</taxon>
        <taxon>Pezizomycotina</taxon>
        <taxon>Dothideomycetes</taxon>
        <taxon>Dothideomycetidae</taxon>
        <taxon>Mycosphaerellales</taxon>
        <taxon>Teratosphaeriaceae</taxon>
        <taxon>Friedmanniomyces</taxon>
    </lineage>
</organism>
<proteinExistence type="predicted"/>
<dbReference type="Proteomes" id="UP001175353">
    <property type="component" value="Unassembled WGS sequence"/>
</dbReference>
<feature type="region of interest" description="Disordered" evidence="1">
    <location>
        <begin position="1"/>
        <end position="32"/>
    </location>
</feature>
<gene>
    <name evidence="2" type="ORF">LTR91_010132</name>
</gene>
<evidence type="ECO:0000313" key="3">
    <source>
        <dbReference type="Proteomes" id="UP001175353"/>
    </source>
</evidence>
<accession>A0AAN6KKA0</accession>
<comment type="caution">
    <text evidence="2">The sequence shown here is derived from an EMBL/GenBank/DDBJ whole genome shotgun (WGS) entry which is preliminary data.</text>
</comment>
<dbReference type="EMBL" id="JAUJLE010000086">
    <property type="protein sequence ID" value="KAK0986748.1"/>
    <property type="molecule type" value="Genomic_DNA"/>
</dbReference>
<reference evidence="2" key="1">
    <citation type="submission" date="2023-06" db="EMBL/GenBank/DDBJ databases">
        <title>Black Yeasts Isolated from many extreme environments.</title>
        <authorList>
            <person name="Coleine C."/>
            <person name="Stajich J.E."/>
            <person name="Selbmann L."/>
        </authorList>
    </citation>
    <scope>NUCLEOTIDE SEQUENCE</scope>
    <source>
        <strain evidence="2">CCFEE 5200</strain>
    </source>
</reference>
<feature type="region of interest" description="Disordered" evidence="1">
    <location>
        <begin position="180"/>
        <end position="199"/>
    </location>
</feature>
<evidence type="ECO:0000313" key="2">
    <source>
        <dbReference type="EMBL" id="KAK0986748.1"/>
    </source>
</evidence>
<protein>
    <submittedName>
        <fullName evidence="2">Uncharacterized protein</fullName>
    </submittedName>
</protein>
<feature type="compositionally biased region" description="Basic and acidic residues" evidence="1">
    <location>
        <begin position="399"/>
        <end position="426"/>
    </location>
</feature>
<keyword evidence="3" id="KW-1185">Reference proteome</keyword>
<dbReference type="AlphaFoldDB" id="A0AAN6KKA0"/>